<dbReference type="Proteomes" id="UP000178735">
    <property type="component" value="Unassembled WGS sequence"/>
</dbReference>
<feature type="modified residue" description="4-aspartylphosphate" evidence="2">
    <location>
        <position position="54"/>
    </location>
</feature>
<organism evidence="4 5">
    <name type="scientific">Candidatus Wallbacteria bacterium GWC2_49_35</name>
    <dbReference type="NCBI Taxonomy" id="1817813"/>
    <lineage>
        <taxon>Bacteria</taxon>
        <taxon>Candidatus Walliibacteriota</taxon>
    </lineage>
</organism>
<feature type="domain" description="Response regulatory" evidence="3">
    <location>
        <begin position="4"/>
        <end position="121"/>
    </location>
</feature>
<dbReference type="PROSITE" id="PS50110">
    <property type="entry name" value="RESPONSE_REGULATORY"/>
    <property type="match status" value="1"/>
</dbReference>
<dbReference type="AlphaFoldDB" id="A0A1F7WDN6"/>
<dbReference type="PANTHER" id="PTHR43547:SF2">
    <property type="entry name" value="HYBRID SIGNAL TRANSDUCTION HISTIDINE KINASE C"/>
    <property type="match status" value="1"/>
</dbReference>
<dbReference type="SUPFAM" id="SSF52172">
    <property type="entry name" value="CheY-like"/>
    <property type="match status" value="1"/>
</dbReference>
<keyword evidence="1 2" id="KW-0597">Phosphoprotein</keyword>
<dbReference type="InterPro" id="IPR011006">
    <property type="entry name" value="CheY-like_superfamily"/>
</dbReference>
<name>A0A1F7WDN6_9BACT</name>
<comment type="caution">
    <text evidence="4">The sequence shown here is derived from an EMBL/GenBank/DDBJ whole genome shotgun (WGS) entry which is preliminary data.</text>
</comment>
<dbReference type="PANTHER" id="PTHR43547">
    <property type="entry name" value="TWO-COMPONENT HISTIDINE KINASE"/>
    <property type="match status" value="1"/>
</dbReference>
<evidence type="ECO:0000313" key="5">
    <source>
        <dbReference type="Proteomes" id="UP000178735"/>
    </source>
</evidence>
<reference evidence="4 5" key="1">
    <citation type="journal article" date="2016" name="Nat. Commun.">
        <title>Thousands of microbial genomes shed light on interconnected biogeochemical processes in an aquifer system.</title>
        <authorList>
            <person name="Anantharaman K."/>
            <person name="Brown C.T."/>
            <person name="Hug L.A."/>
            <person name="Sharon I."/>
            <person name="Castelle C.J."/>
            <person name="Probst A.J."/>
            <person name="Thomas B.C."/>
            <person name="Singh A."/>
            <person name="Wilkins M.J."/>
            <person name="Karaoz U."/>
            <person name="Brodie E.L."/>
            <person name="Williams K.H."/>
            <person name="Hubbard S.S."/>
            <person name="Banfield J.F."/>
        </authorList>
    </citation>
    <scope>NUCLEOTIDE SEQUENCE [LARGE SCALE GENOMIC DNA]</scope>
</reference>
<dbReference type="InterPro" id="IPR001789">
    <property type="entry name" value="Sig_transdc_resp-reg_receiver"/>
</dbReference>
<accession>A0A1F7WDN6</accession>
<dbReference type="GO" id="GO:0000155">
    <property type="term" value="F:phosphorelay sensor kinase activity"/>
    <property type="evidence" value="ECO:0007669"/>
    <property type="project" value="TreeGrafter"/>
</dbReference>
<dbReference type="STRING" id="1817813.A2008_09775"/>
<evidence type="ECO:0000313" key="4">
    <source>
        <dbReference type="EMBL" id="OGM00932.1"/>
    </source>
</evidence>
<evidence type="ECO:0000259" key="3">
    <source>
        <dbReference type="PROSITE" id="PS50110"/>
    </source>
</evidence>
<protein>
    <recommendedName>
        <fullName evidence="3">Response regulatory domain-containing protein</fullName>
    </recommendedName>
</protein>
<gene>
    <name evidence="4" type="ORF">A2008_09775</name>
</gene>
<evidence type="ECO:0000256" key="1">
    <source>
        <dbReference type="ARBA" id="ARBA00022553"/>
    </source>
</evidence>
<proteinExistence type="predicted"/>
<dbReference type="SMART" id="SM00448">
    <property type="entry name" value="REC"/>
    <property type="match status" value="1"/>
</dbReference>
<sequence length="122" mass="13387">MSKKVFVCEDESAIAKLIKLRLGADGIKDVTIFDNGEKLLAHFNTELPDLLLLDVMIPGVDGITVLKTIKGDERTRGVKVVMLTALSKEADIVKCLDMGADDYITKPFSPAELASRVKKILR</sequence>
<dbReference type="Gene3D" id="3.40.50.2300">
    <property type="match status" value="1"/>
</dbReference>
<evidence type="ECO:0000256" key="2">
    <source>
        <dbReference type="PROSITE-ProRule" id="PRU00169"/>
    </source>
</evidence>
<dbReference type="EMBL" id="MGFH01000246">
    <property type="protein sequence ID" value="OGM00932.1"/>
    <property type="molecule type" value="Genomic_DNA"/>
</dbReference>
<dbReference type="Pfam" id="PF00072">
    <property type="entry name" value="Response_reg"/>
    <property type="match status" value="1"/>
</dbReference>